<dbReference type="InterPro" id="IPR029016">
    <property type="entry name" value="GAF-like_dom_sf"/>
</dbReference>
<dbReference type="PROSITE" id="PS50109">
    <property type="entry name" value="HIS_KIN"/>
    <property type="match status" value="1"/>
</dbReference>
<dbReference type="PROSITE" id="PS50112">
    <property type="entry name" value="PAS"/>
    <property type="match status" value="1"/>
</dbReference>
<feature type="modified residue" description="4-aspartylphosphate" evidence="5">
    <location>
        <position position="723"/>
    </location>
</feature>
<comment type="catalytic activity">
    <reaction evidence="1">
        <text>ATP + protein L-histidine = ADP + protein N-phospho-L-histidine.</text>
        <dbReference type="EC" id="2.7.13.3"/>
    </reaction>
</comment>
<dbReference type="InterPro" id="IPR036890">
    <property type="entry name" value="HATPase_C_sf"/>
</dbReference>
<dbReference type="Pfam" id="PF08447">
    <property type="entry name" value="PAS_3"/>
    <property type="match status" value="2"/>
</dbReference>
<dbReference type="Gene3D" id="1.10.287.130">
    <property type="match status" value="1"/>
</dbReference>
<dbReference type="InterPro" id="IPR000700">
    <property type="entry name" value="PAS-assoc_C"/>
</dbReference>
<dbReference type="SUPFAM" id="SSF55785">
    <property type="entry name" value="PYP-like sensor domain (PAS domain)"/>
    <property type="match status" value="2"/>
</dbReference>
<dbReference type="Proteomes" id="UP000595448">
    <property type="component" value="Chromosome"/>
</dbReference>
<dbReference type="EC" id="2.7.13.3" evidence="2"/>
<dbReference type="CDD" id="cd16922">
    <property type="entry name" value="HATPase_EvgS-ArcB-TorS-like"/>
    <property type="match status" value="1"/>
</dbReference>
<dbReference type="Gene3D" id="3.40.50.2300">
    <property type="match status" value="1"/>
</dbReference>
<proteinExistence type="predicted"/>
<dbReference type="InterPro" id="IPR003594">
    <property type="entry name" value="HATPase_dom"/>
</dbReference>
<dbReference type="PANTHER" id="PTHR45339:SF1">
    <property type="entry name" value="HYBRID SIGNAL TRANSDUCTION HISTIDINE KINASE J"/>
    <property type="match status" value="1"/>
</dbReference>
<dbReference type="InterPro" id="IPR005467">
    <property type="entry name" value="His_kinase_dom"/>
</dbReference>
<dbReference type="Pfam" id="PF00072">
    <property type="entry name" value="Response_reg"/>
    <property type="match status" value="1"/>
</dbReference>
<evidence type="ECO:0000259" key="6">
    <source>
        <dbReference type="PROSITE" id="PS50109"/>
    </source>
</evidence>
<dbReference type="InterPro" id="IPR001610">
    <property type="entry name" value="PAC"/>
</dbReference>
<gene>
    <name evidence="10" type="ORF">JIP62_05555</name>
</gene>
<dbReference type="PROSITE" id="PS50113">
    <property type="entry name" value="PAC"/>
    <property type="match status" value="2"/>
</dbReference>
<dbReference type="SUPFAM" id="SSF55781">
    <property type="entry name" value="GAF domain-like"/>
    <property type="match status" value="1"/>
</dbReference>
<dbReference type="InterPro" id="IPR013655">
    <property type="entry name" value="PAS_fold_3"/>
</dbReference>
<evidence type="ECO:0000256" key="3">
    <source>
        <dbReference type="ARBA" id="ARBA00022553"/>
    </source>
</evidence>
<dbReference type="EMBL" id="CP067977">
    <property type="protein sequence ID" value="QQQ19557.1"/>
    <property type="molecule type" value="Genomic_DNA"/>
</dbReference>
<evidence type="ECO:0000259" key="9">
    <source>
        <dbReference type="PROSITE" id="PS50113"/>
    </source>
</evidence>
<keyword evidence="11" id="KW-1185">Reference proteome</keyword>
<dbReference type="RefSeq" id="WP_201103908.1">
    <property type="nucleotide sequence ID" value="NZ_CP067977.1"/>
</dbReference>
<name>A0ABX7BPP2_9CAUL</name>
<dbReference type="InterPro" id="IPR035965">
    <property type="entry name" value="PAS-like_dom_sf"/>
</dbReference>
<dbReference type="InterPro" id="IPR036097">
    <property type="entry name" value="HisK_dim/P_sf"/>
</dbReference>
<dbReference type="CDD" id="cd00130">
    <property type="entry name" value="PAS"/>
    <property type="match status" value="2"/>
</dbReference>
<feature type="domain" description="PAC" evidence="9">
    <location>
        <begin position="233"/>
        <end position="285"/>
    </location>
</feature>
<evidence type="ECO:0000256" key="1">
    <source>
        <dbReference type="ARBA" id="ARBA00000085"/>
    </source>
</evidence>
<evidence type="ECO:0000259" key="7">
    <source>
        <dbReference type="PROSITE" id="PS50110"/>
    </source>
</evidence>
<feature type="domain" description="Histidine kinase" evidence="6">
    <location>
        <begin position="432"/>
        <end position="653"/>
    </location>
</feature>
<dbReference type="InterPro" id="IPR004358">
    <property type="entry name" value="Sig_transdc_His_kin-like_C"/>
</dbReference>
<keyword evidence="3 5" id="KW-0597">Phosphoprotein</keyword>
<feature type="domain" description="PAC" evidence="9">
    <location>
        <begin position="362"/>
        <end position="414"/>
    </location>
</feature>
<dbReference type="NCBIfam" id="TIGR00229">
    <property type="entry name" value="sensory_box"/>
    <property type="match status" value="1"/>
</dbReference>
<dbReference type="InterPro" id="IPR011006">
    <property type="entry name" value="CheY-like_superfamily"/>
</dbReference>
<evidence type="ECO:0000256" key="5">
    <source>
        <dbReference type="PROSITE-ProRule" id="PRU00169"/>
    </source>
</evidence>
<accession>A0ABX7BPP2</accession>
<evidence type="ECO:0000313" key="11">
    <source>
        <dbReference type="Proteomes" id="UP000595448"/>
    </source>
</evidence>
<dbReference type="Pfam" id="PF00512">
    <property type="entry name" value="HisKA"/>
    <property type="match status" value="1"/>
</dbReference>
<dbReference type="PRINTS" id="PR00344">
    <property type="entry name" value="BCTRLSENSOR"/>
</dbReference>
<feature type="domain" description="PAS" evidence="8">
    <location>
        <begin position="286"/>
        <end position="356"/>
    </location>
</feature>
<dbReference type="SMART" id="SM00448">
    <property type="entry name" value="REC"/>
    <property type="match status" value="1"/>
</dbReference>
<dbReference type="SUPFAM" id="SSF52172">
    <property type="entry name" value="CheY-like"/>
    <property type="match status" value="1"/>
</dbReference>
<organism evidence="10 11">
    <name type="scientific">Brevundimonas vitisensis</name>
    <dbReference type="NCBI Taxonomy" id="2800818"/>
    <lineage>
        <taxon>Bacteria</taxon>
        <taxon>Pseudomonadati</taxon>
        <taxon>Pseudomonadota</taxon>
        <taxon>Alphaproteobacteria</taxon>
        <taxon>Caulobacterales</taxon>
        <taxon>Caulobacteraceae</taxon>
        <taxon>Brevundimonas</taxon>
    </lineage>
</organism>
<dbReference type="Pfam" id="PF02518">
    <property type="entry name" value="HATPase_c"/>
    <property type="match status" value="1"/>
</dbReference>
<evidence type="ECO:0000313" key="10">
    <source>
        <dbReference type="EMBL" id="QQQ19557.1"/>
    </source>
</evidence>
<dbReference type="InterPro" id="IPR003661">
    <property type="entry name" value="HisK_dim/P_dom"/>
</dbReference>
<keyword evidence="4" id="KW-0902">Two-component regulatory system</keyword>
<evidence type="ECO:0000256" key="4">
    <source>
        <dbReference type="ARBA" id="ARBA00023012"/>
    </source>
</evidence>
<dbReference type="CDD" id="cd17546">
    <property type="entry name" value="REC_hyHK_CKI1_RcsC-like"/>
    <property type="match status" value="1"/>
</dbReference>
<dbReference type="InterPro" id="IPR000014">
    <property type="entry name" value="PAS"/>
</dbReference>
<dbReference type="InterPro" id="IPR001789">
    <property type="entry name" value="Sig_transdc_resp-reg_receiver"/>
</dbReference>
<sequence>MTTRPAKAGEAAESALDRLVHLACTALGTPMGLVSILGEQTTAFCAVVGTDLQELPTEVSVTRALVEMGSDAVLVIGDALNDPRFCRHPMVTGPEAIRFYAGATVRRRDGVAVGAIGVMDRVPRDGLTPDQMVTLKRLAALSGDLVDQMMVEQTQAEQLQMLQLAESMAGVGHWRWDVTTNRVNWSDEVYRIHALDRASFDPSLDSAVGAYHPEDQVRLNALIEHSLATGEGYDFELRIIRADGAERITRAKAVCETDGTGRVRAMFGVFQDVTEDVQAQAAVTASEARYRLLADNATDIIATYSLDGRFGYVSPSVEVATGYRPEELIGRPVTDFLYPDDVPSVLNAFQTLSRAGSEVVSARIAYRARRKNGSLVWLEAHPRLLRDADGQPIEFHDVTRDITHTKALEEQLTLARDKAEAGARVKSEFLANMSHELRTPLTSVIGFSGLLQSSKALPQAERLYADRIATSSEALLSVINDILDYSKLEADAVELDPQPFDPRELAESAASIVEDQCAKKGLALVVAVADDLPETLMGDANRLRQVLLNFLSNAVKFTAKGQITLTVGGAATSEGWRLKAQVRDSGIGIAADKIDALFERFAQADASTTRNYGGTGLGLSISRRLIEMMGGEIGAESQAGEGSTFWFEASLPLAHAEWTDLAEIEPVAMPTGARLLMADDTAANRELVTVMLGGFGLTVDTASDGAEAVEAVRSRDYDLVLMDVHMPVMDGLAATRAIRALGGAAARVPIIALTANVQAENVRSCLEAGMDDHVAKPIQVADLVAAIGRQLSPASDMEFGVRHGV</sequence>
<dbReference type="SMART" id="SM00091">
    <property type="entry name" value="PAS"/>
    <property type="match status" value="1"/>
</dbReference>
<dbReference type="SUPFAM" id="SSF55874">
    <property type="entry name" value="ATPase domain of HSP90 chaperone/DNA topoisomerase II/histidine kinase"/>
    <property type="match status" value="1"/>
</dbReference>
<dbReference type="PANTHER" id="PTHR45339">
    <property type="entry name" value="HYBRID SIGNAL TRANSDUCTION HISTIDINE KINASE J"/>
    <property type="match status" value="1"/>
</dbReference>
<dbReference type="SMART" id="SM00388">
    <property type="entry name" value="HisKA"/>
    <property type="match status" value="1"/>
</dbReference>
<dbReference type="SUPFAM" id="SSF47384">
    <property type="entry name" value="Homodimeric domain of signal transducing histidine kinase"/>
    <property type="match status" value="1"/>
</dbReference>
<dbReference type="SMART" id="SM00086">
    <property type="entry name" value="PAC"/>
    <property type="match status" value="2"/>
</dbReference>
<dbReference type="PROSITE" id="PS50110">
    <property type="entry name" value="RESPONSE_REGULATORY"/>
    <property type="match status" value="1"/>
</dbReference>
<dbReference type="Gene3D" id="3.30.450.40">
    <property type="match status" value="1"/>
</dbReference>
<dbReference type="Gene3D" id="2.10.70.100">
    <property type="match status" value="1"/>
</dbReference>
<dbReference type="CDD" id="cd00082">
    <property type="entry name" value="HisKA"/>
    <property type="match status" value="1"/>
</dbReference>
<dbReference type="Gene3D" id="3.30.450.20">
    <property type="entry name" value="PAS domain"/>
    <property type="match status" value="2"/>
</dbReference>
<evidence type="ECO:0000256" key="2">
    <source>
        <dbReference type="ARBA" id="ARBA00012438"/>
    </source>
</evidence>
<evidence type="ECO:0000259" key="8">
    <source>
        <dbReference type="PROSITE" id="PS50112"/>
    </source>
</evidence>
<dbReference type="SMART" id="SM00387">
    <property type="entry name" value="HATPase_c"/>
    <property type="match status" value="1"/>
</dbReference>
<reference evidence="10 11" key="1">
    <citation type="submission" date="2021-01" db="EMBL/GenBank/DDBJ databases">
        <title>Brevundimonas vitis sp. nov., an bacterium isolated from grape (Vitis vinifera).</title>
        <authorList>
            <person name="Jiang L."/>
            <person name="Lee J."/>
        </authorList>
    </citation>
    <scope>NUCLEOTIDE SEQUENCE [LARGE SCALE GENOMIC DNA]</scope>
    <source>
        <strain evidence="10 11">GRTSA-9</strain>
    </source>
</reference>
<dbReference type="Gene3D" id="3.30.565.10">
    <property type="entry name" value="Histidine kinase-like ATPase, C-terminal domain"/>
    <property type="match status" value="1"/>
</dbReference>
<protein>
    <recommendedName>
        <fullName evidence="2">histidine kinase</fullName>
        <ecNumber evidence="2">2.7.13.3</ecNumber>
    </recommendedName>
</protein>
<feature type="domain" description="Response regulatory" evidence="7">
    <location>
        <begin position="674"/>
        <end position="791"/>
    </location>
</feature>